<evidence type="ECO:0000313" key="3">
    <source>
        <dbReference type="Proteomes" id="UP000886595"/>
    </source>
</evidence>
<feature type="coiled-coil region" evidence="1">
    <location>
        <begin position="24"/>
        <end position="58"/>
    </location>
</feature>
<accession>A0A8X7WHA5</accession>
<name>A0A8X7WHA5_BRACI</name>
<dbReference type="EMBL" id="JAAMPC010000001">
    <property type="protein sequence ID" value="KAG2329531.1"/>
    <property type="molecule type" value="Genomic_DNA"/>
</dbReference>
<dbReference type="AlphaFoldDB" id="A0A8X7WHA5"/>
<sequence>MAPAEVNVSSLRHSKMPQHAELNEDMLLNALDELEERRDQALLRIQNYQHQIESYYNRRVKARPLELGDQVMRKVFENTKELNAGKLGARWEGPYKIVKVVKPGVYRLQTSSGEDVPRAWNSMHLRRYYS</sequence>
<keyword evidence="3" id="KW-1185">Reference proteome</keyword>
<dbReference type="PANTHER" id="PTHR48475:SF2">
    <property type="entry name" value="RIBONUCLEASE H"/>
    <property type="match status" value="1"/>
</dbReference>
<evidence type="ECO:0008006" key="4">
    <source>
        <dbReference type="Google" id="ProtNLM"/>
    </source>
</evidence>
<protein>
    <recommendedName>
        <fullName evidence="4">Reverse transcriptase domain-containing protein</fullName>
    </recommendedName>
</protein>
<organism evidence="2 3">
    <name type="scientific">Brassica carinata</name>
    <name type="common">Ethiopian mustard</name>
    <name type="synonym">Abyssinian cabbage</name>
    <dbReference type="NCBI Taxonomy" id="52824"/>
    <lineage>
        <taxon>Eukaryota</taxon>
        <taxon>Viridiplantae</taxon>
        <taxon>Streptophyta</taxon>
        <taxon>Embryophyta</taxon>
        <taxon>Tracheophyta</taxon>
        <taxon>Spermatophyta</taxon>
        <taxon>Magnoliopsida</taxon>
        <taxon>eudicotyledons</taxon>
        <taxon>Gunneridae</taxon>
        <taxon>Pentapetalae</taxon>
        <taxon>rosids</taxon>
        <taxon>malvids</taxon>
        <taxon>Brassicales</taxon>
        <taxon>Brassicaceae</taxon>
        <taxon>Brassiceae</taxon>
        <taxon>Brassica</taxon>
    </lineage>
</organism>
<keyword evidence="1" id="KW-0175">Coiled coil</keyword>
<dbReference type="OrthoDB" id="1109996at2759"/>
<gene>
    <name evidence="2" type="ORF">Bca52824_000711</name>
</gene>
<evidence type="ECO:0000256" key="1">
    <source>
        <dbReference type="SAM" id="Coils"/>
    </source>
</evidence>
<dbReference type="PANTHER" id="PTHR48475">
    <property type="entry name" value="RIBONUCLEASE H"/>
    <property type="match status" value="1"/>
</dbReference>
<evidence type="ECO:0000313" key="2">
    <source>
        <dbReference type="EMBL" id="KAG2329531.1"/>
    </source>
</evidence>
<reference evidence="2 3" key="1">
    <citation type="submission" date="2020-02" db="EMBL/GenBank/DDBJ databases">
        <authorList>
            <person name="Ma Q."/>
            <person name="Huang Y."/>
            <person name="Song X."/>
            <person name="Pei D."/>
        </authorList>
    </citation>
    <scope>NUCLEOTIDE SEQUENCE [LARGE SCALE GENOMIC DNA]</scope>
    <source>
        <strain evidence="2">Sxm20200214</strain>
        <tissue evidence="2">Leaf</tissue>
    </source>
</reference>
<dbReference type="Proteomes" id="UP000886595">
    <property type="component" value="Unassembled WGS sequence"/>
</dbReference>
<comment type="caution">
    <text evidence="2">The sequence shown here is derived from an EMBL/GenBank/DDBJ whole genome shotgun (WGS) entry which is preliminary data.</text>
</comment>
<proteinExistence type="predicted"/>